<organism evidence="11 12">
    <name type="scientific">Rhizopus stolonifer</name>
    <name type="common">Rhizopus nigricans</name>
    <dbReference type="NCBI Taxonomy" id="4846"/>
    <lineage>
        <taxon>Eukaryota</taxon>
        <taxon>Fungi</taxon>
        <taxon>Fungi incertae sedis</taxon>
        <taxon>Mucoromycota</taxon>
        <taxon>Mucoromycotina</taxon>
        <taxon>Mucoromycetes</taxon>
        <taxon>Mucorales</taxon>
        <taxon>Mucorineae</taxon>
        <taxon>Rhizopodaceae</taxon>
        <taxon>Rhizopus</taxon>
    </lineage>
</organism>
<keyword evidence="4 8" id="KW-0812">Transmembrane</keyword>
<dbReference type="InterPro" id="IPR023395">
    <property type="entry name" value="MCP_dom_sf"/>
</dbReference>
<feature type="repeat" description="Solcar" evidence="8">
    <location>
        <begin position="65"/>
        <end position="153"/>
    </location>
</feature>
<evidence type="ECO:0000256" key="4">
    <source>
        <dbReference type="ARBA" id="ARBA00022692"/>
    </source>
</evidence>
<evidence type="ECO:0000256" key="9">
    <source>
        <dbReference type="RuleBase" id="RU000488"/>
    </source>
</evidence>
<dbReference type="GO" id="GO:0016020">
    <property type="term" value="C:membrane"/>
    <property type="evidence" value="ECO:0007669"/>
    <property type="project" value="UniProtKB-SubCell"/>
</dbReference>
<dbReference type="STRING" id="4846.A0A367K612"/>
<keyword evidence="5" id="KW-0677">Repeat</keyword>
<dbReference type="PROSITE" id="PS50920">
    <property type="entry name" value="SOLCAR"/>
    <property type="match status" value="2"/>
</dbReference>
<keyword evidence="6 10" id="KW-1133">Transmembrane helix</keyword>
<sequence length="157" mass="18120">MEVTKSQLQIMDYTTIGLVKTIAQHDGMAGFYRGYWMSIAVFLPHSIAYFIVYEQLKSYWEVRDQTFMVYLFCSAVASTIGIIISTPLDIIKTRWQVSSQEQAYREGPIKIARDMWRYEEGPKAFTRGMLVRIAWGIPVTTINMTVFESLLKVHNSS</sequence>
<evidence type="ECO:0000256" key="7">
    <source>
        <dbReference type="ARBA" id="ARBA00023136"/>
    </source>
</evidence>
<feature type="repeat" description="Solcar" evidence="8">
    <location>
        <begin position="1"/>
        <end position="59"/>
    </location>
</feature>
<dbReference type="Pfam" id="PF00153">
    <property type="entry name" value="Mito_carr"/>
    <property type="match status" value="2"/>
</dbReference>
<dbReference type="EMBL" id="PJQM01002157">
    <property type="protein sequence ID" value="RCH97654.1"/>
    <property type="molecule type" value="Genomic_DNA"/>
</dbReference>
<dbReference type="InterPro" id="IPR018108">
    <property type="entry name" value="MCP_transmembrane"/>
</dbReference>
<feature type="transmembrane region" description="Helical" evidence="10">
    <location>
        <begin position="67"/>
        <end position="88"/>
    </location>
</feature>
<evidence type="ECO:0000256" key="1">
    <source>
        <dbReference type="ARBA" id="ARBA00004141"/>
    </source>
</evidence>
<dbReference type="AlphaFoldDB" id="A0A367K612"/>
<comment type="similarity">
    <text evidence="2 9">Belongs to the mitochondrial carrier (TC 2.A.29) family.</text>
</comment>
<comment type="caution">
    <text evidence="11">The sequence shown here is derived from an EMBL/GenBank/DDBJ whole genome shotgun (WGS) entry which is preliminary data.</text>
</comment>
<evidence type="ECO:0000256" key="3">
    <source>
        <dbReference type="ARBA" id="ARBA00022448"/>
    </source>
</evidence>
<reference evidence="11 12" key="1">
    <citation type="journal article" date="2018" name="G3 (Bethesda)">
        <title>Phylogenetic and Phylogenomic Definition of Rhizopus Species.</title>
        <authorList>
            <person name="Gryganskyi A.P."/>
            <person name="Golan J."/>
            <person name="Dolatabadi S."/>
            <person name="Mondo S."/>
            <person name="Robb S."/>
            <person name="Idnurm A."/>
            <person name="Muszewska A."/>
            <person name="Steczkiewicz K."/>
            <person name="Masonjones S."/>
            <person name="Liao H.L."/>
            <person name="Gajdeczka M.T."/>
            <person name="Anike F."/>
            <person name="Vuek A."/>
            <person name="Anishchenko I.M."/>
            <person name="Voigt K."/>
            <person name="de Hoog G.S."/>
            <person name="Smith M.E."/>
            <person name="Heitman J."/>
            <person name="Vilgalys R."/>
            <person name="Stajich J.E."/>
        </authorList>
    </citation>
    <scope>NUCLEOTIDE SEQUENCE [LARGE SCALE GENOMIC DNA]</scope>
    <source>
        <strain evidence="11 12">LSU 92-RS-03</strain>
    </source>
</reference>
<dbReference type="PANTHER" id="PTHR45667">
    <property type="entry name" value="S-ADENOSYLMETHIONINE MITOCHONDRIAL CARRIER PROTEIN"/>
    <property type="match status" value="1"/>
</dbReference>
<name>A0A367K612_RHIST</name>
<evidence type="ECO:0000256" key="10">
    <source>
        <dbReference type="SAM" id="Phobius"/>
    </source>
</evidence>
<feature type="transmembrane region" description="Helical" evidence="10">
    <location>
        <begin position="34"/>
        <end position="52"/>
    </location>
</feature>
<dbReference type="Proteomes" id="UP000253551">
    <property type="component" value="Unassembled WGS sequence"/>
</dbReference>
<evidence type="ECO:0000256" key="6">
    <source>
        <dbReference type="ARBA" id="ARBA00022989"/>
    </source>
</evidence>
<protein>
    <submittedName>
        <fullName evidence="11">Uncharacterized protein</fullName>
    </submittedName>
</protein>
<keyword evidence="7 8" id="KW-0472">Membrane</keyword>
<proteinExistence type="inferred from homology"/>
<evidence type="ECO:0000256" key="8">
    <source>
        <dbReference type="PROSITE-ProRule" id="PRU00282"/>
    </source>
</evidence>
<evidence type="ECO:0000313" key="12">
    <source>
        <dbReference type="Proteomes" id="UP000253551"/>
    </source>
</evidence>
<dbReference type="Gene3D" id="1.50.40.10">
    <property type="entry name" value="Mitochondrial carrier domain"/>
    <property type="match status" value="1"/>
</dbReference>
<evidence type="ECO:0000256" key="2">
    <source>
        <dbReference type="ARBA" id="ARBA00006375"/>
    </source>
</evidence>
<dbReference type="OrthoDB" id="250329at2759"/>
<dbReference type="SUPFAM" id="SSF103506">
    <property type="entry name" value="Mitochondrial carrier"/>
    <property type="match status" value="1"/>
</dbReference>
<keyword evidence="3 9" id="KW-0813">Transport</keyword>
<evidence type="ECO:0000256" key="5">
    <source>
        <dbReference type="ARBA" id="ARBA00022737"/>
    </source>
</evidence>
<gene>
    <name evidence="11" type="ORF">CU098_005501</name>
</gene>
<evidence type="ECO:0000313" key="11">
    <source>
        <dbReference type="EMBL" id="RCH97654.1"/>
    </source>
</evidence>
<accession>A0A367K612</accession>
<comment type="subcellular location">
    <subcellularLocation>
        <location evidence="1">Membrane</location>
        <topology evidence="1">Multi-pass membrane protein</topology>
    </subcellularLocation>
</comment>
<keyword evidence="12" id="KW-1185">Reference proteome</keyword>